<protein>
    <recommendedName>
        <fullName evidence="11">Receptor-like serine/threonine-protein kinase</fullName>
        <ecNumber evidence="11">2.7.11.1</ecNumber>
    </recommendedName>
</protein>
<dbReference type="SMART" id="SM00220">
    <property type="entry name" value="S_TKc"/>
    <property type="match status" value="1"/>
</dbReference>
<dbReference type="Pfam" id="PF08276">
    <property type="entry name" value="PAN_2"/>
    <property type="match status" value="1"/>
</dbReference>
<dbReference type="PROSITE" id="PS50011">
    <property type="entry name" value="PROTEIN_KINASE_DOM"/>
    <property type="match status" value="1"/>
</dbReference>
<name>A0A6P3YZ61_ZIZJJ</name>
<keyword evidence="13" id="KW-0472">Membrane</keyword>
<keyword evidence="2" id="KW-1003">Cell membrane</keyword>
<dbReference type="GO" id="GO:0005524">
    <property type="term" value="F:ATP binding"/>
    <property type="evidence" value="ECO:0007669"/>
    <property type="project" value="UniProtKB-UniRule"/>
</dbReference>
<dbReference type="InterPro" id="IPR008271">
    <property type="entry name" value="Ser/Thr_kinase_AS"/>
</dbReference>
<feature type="domain" description="Apple" evidence="17">
    <location>
        <begin position="303"/>
        <end position="384"/>
    </location>
</feature>
<evidence type="ECO:0000256" key="14">
    <source>
        <dbReference type="SAM" id="SignalP"/>
    </source>
</evidence>
<evidence type="ECO:0000256" key="1">
    <source>
        <dbReference type="ARBA" id="ARBA00004251"/>
    </source>
</evidence>
<evidence type="ECO:0000259" key="16">
    <source>
        <dbReference type="PROSITE" id="PS50927"/>
    </source>
</evidence>
<dbReference type="GO" id="GO:0004674">
    <property type="term" value="F:protein serine/threonine kinase activity"/>
    <property type="evidence" value="ECO:0007669"/>
    <property type="project" value="UniProtKB-KW"/>
</dbReference>
<dbReference type="GO" id="GO:0005886">
    <property type="term" value="C:plasma membrane"/>
    <property type="evidence" value="ECO:0007669"/>
    <property type="project" value="UniProtKB-SubCell"/>
</dbReference>
<dbReference type="PANTHER" id="PTHR27002:SF926">
    <property type="entry name" value="OS07G0535800 PROTEIN"/>
    <property type="match status" value="1"/>
</dbReference>
<dbReference type="InterPro" id="IPR021820">
    <property type="entry name" value="S-locus_recpt_kinase_C"/>
</dbReference>
<dbReference type="PROSITE" id="PS00107">
    <property type="entry name" value="PROTEIN_KINASE_ATP"/>
    <property type="match status" value="1"/>
</dbReference>
<keyword evidence="9" id="KW-1015">Disulfide bond</keyword>
<dbReference type="SUPFAM" id="SSF51110">
    <property type="entry name" value="alpha-D-mannose-specific plant lectins"/>
    <property type="match status" value="1"/>
</dbReference>
<dbReference type="InterPro" id="IPR003609">
    <property type="entry name" value="Pan_app"/>
</dbReference>
<keyword evidence="13" id="KW-1133">Transmembrane helix</keyword>
<evidence type="ECO:0000256" key="3">
    <source>
        <dbReference type="ARBA" id="ARBA00022527"/>
    </source>
</evidence>
<feature type="binding site" evidence="12">
    <location>
        <position position="493"/>
    </location>
    <ligand>
        <name>ATP</name>
        <dbReference type="ChEBI" id="CHEBI:30616"/>
    </ligand>
</feature>
<dbReference type="InterPro" id="IPR017441">
    <property type="entry name" value="Protein_kinase_ATP_BS"/>
</dbReference>
<feature type="domain" description="Bulb-type lectin" evidence="16">
    <location>
        <begin position="27"/>
        <end position="147"/>
    </location>
</feature>
<dbReference type="Pfam" id="PF01453">
    <property type="entry name" value="B_lectin"/>
    <property type="match status" value="1"/>
</dbReference>
<evidence type="ECO:0000256" key="13">
    <source>
        <dbReference type="SAM" id="Phobius"/>
    </source>
</evidence>
<dbReference type="AlphaFoldDB" id="A0A6P3YZ61"/>
<evidence type="ECO:0000259" key="17">
    <source>
        <dbReference type="PROSITE" id="PS50948"/>
    </source>
</evidence>
<evidence type="ECO:0000256" key="2">
    <source>
        <dbReference type="ARBA" id="ARBA00022475"/>
    </source>
</evidence>
<dbReference type="Pfam" id="PF11883">
    <property type="entry name" value="DUF3403"/>
    <property type="match status" value="1"/>
</dbReference>
<comment type="catalytic activity">
    <reaction evidence="11">
        <text>L-seryl-[protein] + ATP = O-phospho-L-seryl-[protein] + ADP + H(+)</text>
        <dbReference type="Rhea" id="RHEA:17989"/>
        <dbReference type="Rhea" id="RHEA-COMP:9863"/>
        <dbReference type="Rhea" id="RHEA-COMP:11604"/>
        <dbReference type="ChEBI" id="CHEBI:15378"/>
        <dbReference type="ChEBI" id="CHEBI:29999"/>
        <dbReference type="ChEBI" id="CHEBI:30616"/>
        <dbReference type="ChEBI" id="CHEBI:83421"/>
        <dbReference type="ChEBI" id="CHEBI:456216"/>
        <dbReference type="EC" id="2.7.11.1"/>
    </reaction>
</comment>
<dbReference type="PROSITE" id="PS50948">
    <property type="entry name" value="PAN"/>
    <property type="match status" value="1"/>
</dbReference>
<dbReference type="Pfam" id="PF07714">
    <property type="entry name" value="PK_Tyr_Ser-Thr"/>
    <property type="match status" value="1"/>
</dbReference>
<dbReference type="InterPro" id="IPR001245">
    <property type="entry name" value="Ser-Thr/Tyr_kinase_cat_dom"/>
</dbReference>
<dbReference type="InterPro" id="IPR036426">
    <property type="entry name" value="Bulb-type_lectin_dom_sf"/>
</dbReference>
<accession>A0A6P3YZ61</accession>
<keyword evidence="10" id="KW-0325">Glycoprotein</keyword>
<dbReference type="PANTHER" id="PTHR27002">
    <property type="entry name" value="RECEPTOR-LIKE SERINE/THREONINE-PROTEIN KINASE SD1-8"/>
    <property type="match status" value="1"/>
</dbReference>
<dbReference type="Gene3D" id="1.10.510.10">
    <property type="entry name" value="Transferase(Phosphotransferase) domain 1"/>
    <property type="match status" value="1"/>
</dbReference>
<keyword evidence="8 11" id="KW-0067">ATP-binding</keyword>
<evidence type="ECO:0000256" key="6">
    <source>
        <dbReference type="ARBA" id="ARBA00022741"/>
    </source>
</evidence>
<dbReference type="Gene3D" id="3.30.200.20">
    <property type="entry name" value="Phosphorylase Kinase, domain 1"/>
    <property type="match status" value="1"/>
</dbReference>
<dbReference type="PROSITE" id="PS00108">
    <property type="entry name" value="PROTEIN_KINASE_ST"/>
    <property type="match status" value="1"/>
</dbReference>
<dbReference type="SUPFAM" id="SSF56112">
    <property type="entry name" value="Protein kinase-like (PK-like)"/>
    <property type="match status" value="1"/>
</dbReference>
<evidence type="ECO:0000256" key="12">
    <source>
        <dbReference type="PROSITE-ProRule" id="PRU10141"/>
    </source>
</evidence>
<evidence type="ECO:0000256" key="9">
    <source>
        <dbReference type="ARBA" id="ARBA00023157"/>
    </source>
</evidence>
<keyword evidence="3 11" id="KW-0723">Serine/threonine-protein kinase</keyword>
<reference evidence="18" key="1">
    <citation type="submission" date="2025-05" db="UniProtKB">
        <authorList>
            <consortium name="RefSeq"/>
        </authorList>
    </citation>
    <scope>NUCLEOTIDE SEQUENCE [LARGE SCALE GENOMIC DNA]</scope>
</reference>
<feature type="signal peptide" evidence="14">
    <location>
        <begin position="1"/>
        <end position="25"/>
    </location>
</feature>
<dbReference type="GeneID" id="107404756"/>
<dbReference type="SMART" id="SM00108">
    <property type="entry name" value="B_lectin"/>
    <property type="match status" value="1"/>
</dbReference>
<dbReference type="InterPro" id="IPR000719">
    <property type="entry name" value="Prot_kinase_dom"/>
</dbReference>
<comment type="similarity">
    <text evidence="11">Belongs to the protein kinase superfamily. Ser/Thr protein kinase family.</text>
</comment>
<evidence type="ECO:0000313" key="18">
    <source>
        <dbReference type="Proteomes" id="UP001652623"/>
    </source>
</evidence>
<sequence>MASIKGNLLLLCFSFCVLFVDPSYCQTDTLAQGQELKHGRQLFSASGIFRLGFFQLDAANNSYLGVSYNRANEKPVWVANRNNPILGNSGILTIDRFGNFKIISRKLGDCVLLYTVQTAINASAVLLDSGNFVLHELNPDGSVKRDLWQSFDYPTDTLLPKMKLGFDRKTGLNRTLTSWRTDGFPASGSFTLGMDPSGINQMVIWWQGSTYWTSGVWQNGCFNMSHEFCYYYKYNFSYTSNEKEAYFDYSVDKEITIFPRLTVNAEGQLKGFGMDSLFTEVSCFDSSSSSLRVGCVEQKLPDCRSYHDKFVLKMGVMSRDGFRFHNDNLSITDCWERCLKNCSCVAYASANDNGTGCEIWTKDSSFTESNLSTLKEIYILESSVQMWWIWLMILVGGTAIIPLLLSSCYVLWKKCKAKSKRLQRVEENMLLHELGQVSKSQKDGKMSNELRIFSFESLVAATNIFSTENKLGEGGFGAVYKGKLRDGQEVAIKRLSRSSGQGLVEFKNEALLIGKLQHTNLVRLLGFCIQGEEKILIYEYMPNKSLDSLLFNSYEKSVLHWKKRYSIIEGVTQGLVYLHKYSRLKVIHRDLKTSNILLDEEMNPKISDFGMARMFALNECEENTQRVVGTYGYMPPEYAMRGIVSIKTDVFSFGVIVLEIISGKKNNSHYDSEDPLNLIGYAWKLWNEGRVFELVDPKMIEPWAASEVLRCIHVGLLCVQDRATERPTMTDVVSMLSNDTLLLPAPKQPAYFIDTVRKEVEVSAKKSDNCSMNDVTISVMDAR</sequence>
<dbReference type="CDD" id="cd00028">
    <property type="entry name" value="B_lectin"/>
    <property type="match status" value="1"/>
</dbReference>
<evidence type="ECO:0000256" key="5">
    <source>
        <dbReference type="ARBA" id="ARBA00022729"/>
    </source>
</evidence>
<dbReference type="CDD" id="cd14066">
    <property type="entry name" value="STKc_IRAK"/>
    <property type="match status" value="1"/>
</dbReference>
<evidence type="ECO:0000259" key="15">
    <source>
        <dbReference type="PROSITE" id="PS50011"/>
    </source>
</evidence>
<dbReference type="Gene3D" id="2.90.10.10">
    <property type="entry name" value="Bulb-type lectin domain"/>
    <property type="match status" value="1"/>
</dbReference>
<evidence type="ECO:0000313" key="19">
    <source>
        <dbReference type="RefSeq" id="XP_015867246.3"/>
    </source>
</evidence>
<comment type="catalytic activity">
    <reaction evidence="11">
        <text>L-threonyl-[protein] + ATP = O-phospho-L-threonyl-[protein] + ADP + H(+)</text>
        <dbReference type="Rhea" id="RHEA:46608"/>
        <dbReference type="Rhea" id="RHEA-COMP:11060"/>
        <dbReference type="Rhea" id="RHEA-COMP:11605"/>
        <dbReference type="ChEBI" id="CHEBI:15378"/>
        <dbReference type="ChEBI" id="CHEBI:30013"/>
        <dbReference type="ChEBI" id="CHEBI:30616"/>
        <dbReference type="ChEBI" id="CHEBI:61977"/>
        <dbReference type="ChEBI" id="CHEBI:456216"/>
        <dbReference type="EC" id="2.7.11.1"/>
    </reaction>
</comment>
<dbReference type="PIRSF" id="PIRSF000641">
    <property type="entry name" value="SRK"/>
    <property type="match status" value="1"/>
</dbReference>
<dbReference type="SMR" id="A0A6P3YZ61"/>
<keyword evidence="6 11" id="KW-0547">Nucleotide-binding</keyword>
<dbReference type="RefSeq" id="XP_015867246.3">
    <property type="nucleotide sequence ID" value="XM_016011760.4"/>
</dbReference>
<evidence type="ECO:0000256" key="4">
    <source>
        <dbReference type="ARBA" id="ARBA00022679"/>
    </source>
</evidence>
<keyword evidence="5 14" id="KW-0732">Signal</keyword>
<dbReference type="SMART" id="SM00473">
    <property type="entry name" value="PAN_AP"/>
    <property type="match status" value="1"/>
</dbReference>
<dbReference type="Proteomes" id="UP001652623">
    <property type="component" value="Chromosome 1"/>
</dbReference>
<evidence type="ECO:0000256" key="10">
    <source>
        <dbReference type="ARBA" id="ARBA00023180"/>
    </source>
</evidence>
<gene>
    <name evidence="19" type="primary">LOC107404756</name>
</gene>
<evidence type="ECO:0000256" key="7">
    <source>
        <dbReference type="ARBA" id="ARBA00022777"/>
    </source>
</evidence>
<keyword evidence="13" id="KW-0812">Transmembrane</keyword>
<keyword evidence="18" id="KW-1185">Reference proteome</keyword>
<dbReference type="InterPro" id="IPR024171">
    <property type="entry name" value="SRK-like_kinase"/>
</dbReference>
<comment type="subcellular location">
    <subcellularLocation>
        <location evidence="1">Cell membrane</location>
        <topology evidence="1">Single-pass type I membrane protein</topology>
    </subcellularLocation>
</comment>
<keyword evidence="7 11" id="KW-0418">Kinase</keyword>
<evidence type="ECO:0000256" key="11">
    <source>
        <dbReference type="PIRNR" id="PIRNR000641"/>
    </source>
</evidence>
<dbReference type="EC" id="2.7.11.1" evidence="11"/>
<dbReference type="InterPro" id="IPR011009">
    <property type="entry name" value="Kinase-like_dom_sf"/>
</dbReference>
<proteinExistence type="inferred from homology"/>
<feature type="transmembrane region" description="Helical" evidence="13">
    <location>
        <begin position="387"/>
        <end position="412"/>
    </location>
</feature>
<dbReference type="InterPro" id="IPR001480">
    <property type="entry name" value="Bulb-type_lectin_dom"/>
</dbReference>
<dbReference type="PROSITE" id="PS50927">
    <property type="entry name" value="BULB_LECTIN"/>
    <property type="match status" value="1"/>
</dbReference>
<keyword evidence="4 11" id="KW-0808">Transferase</keyword>
<evidence type="ECO:0000256" key="8">
    <source>
        <dbReference type="ARBA" id="ARBA00022840"/>
    </source>
</evidence>
<feature type="chain" id="PRO_5046020085" description="Receptor-like serine/threonine-protein kinase" evidence="14">
    <location>
        <begin position="26"/>
        <end position="783"/>
    </location>
</feature>
<organism evidence="18 19">
    <name type="scientific">Ziziphus jujuba</name>
    <name type="common">Chinese jujube</name>
    <name type="synonym">Ziziphus sativa</name>
    <dbReference type="NCBI Taxonomy" id="326968"/>
    <lineage>
        <taxon>Eukaryota</taxon>
        <taxon>Viridiplantae</taxon>
        <taxon>Streptophyta</taxon>
        <taxon>Embryophyta</taxon>
        <taxon>Tracheophyta</taxon>
        <taxon>Spermatophyta</taxon>
        <taxon>Magnoliopsida</taxon>
        <taxon>eudicotyledons</taxon>
        <taxon>Gunneridae</taxon>
        <taxon>Pentapetalae</taxon>
        <taxon>rosids</taxon>
        <taxon>fabids</taxon>
        <taxon>Rosales</taxon>
        <taxon>Rhamnaceae</taxon>
        <taxon>Paliureae</taxon>
        <taxon>Ziziphus</taxon>
    </lineage>
</organism>
<feature type="domain" description="Protein kinase" evidence="15">
    <location>
        <begin position="465"/>
        <end position="742"/>
    </location>
</feature>
<reference evidence="19" key="2">
    <citation type="submission" date="2025-08" db="UniProtKB">
        <authorList>
            <consortium name="RefSeq"/>
        </authorList>
    </citation>
    <scope>IDENTIFICATION</scope>
    <source>
        <tissue evidence="19">Seedling</tissue>
    </source>
</reference>